<dbReference type="GO" id="GO:0009289">
    <property type="term" value="C:pilus"/>
    <property type="evidence" value="ECO:0007669"/>
    <property type="project" value="InterPro"/>
</dbReference>
<dbReference type="InterPro" id="IPR036937">
    <property type="entry name" value="Adhesion_dom_fimbrial_sf"/>
</dbReference>
<dbReference type="Proteomes" id="UP000674270">
    <property type="component" value="Unassembled WGS sequence"/>
</dbReference>
<comment type="caution">
    <text evidence="1">The sequence shown here is derived from an EMBL/GenBank/DDBJ whole genome shotgun (WGS) entry which is preliminary data.</text>
</comment>
<dbReference type="GO" id="GO:0007155">
    <property type="term" value="P:cell adhesion"/>
    <property type="evidence" value="ECO:0007669"/>
    <property type="project" value="InterPro"/>
</dbReference>
<name>A0A8I2DDD2_9GAMM</name>
<dbReference type="AlphaFoldDB" id="A0A8I2DDD2"/>
<evidence type="ECO:0000313" key="1">
    <source>
        <dbReference type="EMBL" id="MBQ0270560.1"/>
    </source>
</evidence>
<gene>
    <name evidence="1" type="ORF">J7T18_19950</name>
</gene>
<reference evidence="1" key="1">
    <citation type="submission" date="2021-03" db="EMBL/GenBank/DDBJ databases">
        <authorList>
            <person name="Stanton E."/>
        </authorList>
    </citation>
    <scope>NUCLEOTIDE SEQUENCE</scope>
    <source>
        <strain evidence="1">2020EL-00113</strain>
    </source>
</reference>
<dbReference type="Gene3D" id="2.60.40.1090">
    <property type="entry name" value="Fimbrial-type adhesion domain"/>
    <property type="match status" value="1"/>
</dbReference>
<evidence type="ECO:0000313" key="2">
    <source>
        <dbReference type="Proteomes" id="UP000674270"/>
    </source>
</evidence>
<accession>A0A8I2DDD2</accession>
<proteinExistence type="predicted"/>
<dbReference type="EMBL" id="JAGKLY010000014">
    <property type="protein sequence ID" value="MBQ0270560.1"/>
    <property type="molecule type" value="Genomic_DNA"/>
</dbReference>
<protein>
    <submittedName>
        <fullName evidence="1">Adhesin</fullName>
    </submittedName>
</protein>
<sequence length="343" mass="38149">MAGLLPLFLFSQLSYGLTRYAPSGGTYTMNLVSVNAQLSYTPIIGSDGDKYYSIAPPNREGIEINQHTSQPSGLVYCMVNYLSGYYHPGLLPNEAYHRVFAYKPDAGITIKGLNAYKINSNTYFTLYSNNKITQGWQRIFAPGCSNAELGPLDASHFVIHFPFEVRIYVKNIPVDGKIVIPKSMLAGYTRIFSDSGAPNINVPSDKASIILDLTSSVVSYPSNCSSNISNLNINHQTLNAYEFNSLETRTVSYKCYLDRSVRVKFALDYVTDSDPQKRVPLKSGKNTIYSDLTLYDADTNQRGKTFETTIDKVKNIQVESHISGFDMTPGKYTGNAWIIATFL</sequence>
<organism evidence="1 2">
    <name type="scientific">Providencia huaxiensis</name>
    <dbReference type="NCBI Taxonomy" id="2027290"/>
    <lineage>
        <taxon>Bacteria</taxon>
        <taxon>Pseudomonadati</taxon>
        <taxon>Pseudomonadota</taxon>
        <taxon>Gammaproteobacteria</taxon>
        <taxon>Enterobacterales</taxon>
        <taxon>Morganellaceae</taxon>
        <taxon>Providencia</taxon>
    </lineage>
</organism>